<dbReference type="PANTHER" id="PTHR42852">
    <property type="entry name" value="THIOL:DISULFIDE INTERCHANGE PROTEIN DSBE"/>
    <property type="match status" value="1"/>
</dbReference>
<dbReference type="InterPro" id="IPR000866">
    <property type="entry name" value="AhpC/TSA"/>
</dbReference>
<comment type="caution">
    <text evidence="2">The sequence shown here is derived from an EMBL/GenBank/DDBJ whole genome shotgun (WGS) entry which is preliminary data.</text>
</comment>
<dbReference type="InterPro" id="IPR050553">
    <property type="entry name" value="Thioredoxin_ResA/DsbE_sf"/>
</dbReference>
<protein>
    <recommendedName>
        <fullName evidence="1">Thioredoxin domain-containing protein</fullName>
    </recommendedName>
</protein>
<proteinExistence type="predicted"/>
<name>A0A0W8G6K5_9ZZZZ</name>
<dbReference type="Pfam" id="PF00578">
    <property type="entry name" value="AhpC-TSA"/>
    <property type="match status" value="1"/>
</dbReference>
<dbReference type="AlphaFoldDB" id="A0A0W8G6K5"/>
<evidence type="ECO:0000259" key="1">
    <source>
        <dbReference type="PROSITE" id="PS51352"/>
    </source>
</evidence>
<dbReference type="PROSITE" id="PS51257">
    <property type="entry name" value="PROKAR_LIPOPROTEIN"/>
    <property type="match status" value="1"/>
</dbReference>
<dbReference type="InterPro" id="IPR013766">
    <property type="entry name" value="Thioredoxin_domain"/>
</dbReference>
<dbReference type="EMBL" id="LNQE01000182">
    <property type="protein sequence ID" value="KUG28752.1"/>
    <property type="molecule type" value="Genomic_DNA"/>
</dbReference>
<reference evidence="2" key="1">
    <citation type="journal article" date="2015" name="Proc. Natl. Acad. Sci. U.S.A.">
        <title>Networks of energetic and metabolic interactions define dynamics in microbial communities.</title>
        <authorList>
            <person name="Embree M."/>
            <person name="Liu J.K."/>
            <person name="Al-Bassam M.M."/>
            <person name="Zengler K."/>
        </authorList>
    </citation>
    <scope>NUCLEOTIDE SEQUENCE</scope>
</reference>
<accession>A0A0W8G6K5</accession>
<dbReference type="InterPro" id="IPR036249">
    <property type="entry name" value="Thioredoxin-like_sf"/>
</dbReference>
<dbReference type="PANTHER" id="PTHR42852:SF13">
    <property type="entry name" value="PROTEIN DIPZ"/>
    <property type="match status" value="1"/>
</dbReference>
<evidence type="ECO:0000313" key="2">
    <source>
        <dbReference type="EMBL" id="KUG28752.1"/>
    </source>
</evidence>
<sequence length="160" mass="17562">MRVITCAILAVFLTLACLGPVSAQARNDMTITAGELVDRIGQSRGKFVVINFWASWCRPCQQEIPELITLRRDIPESELVLLGISVDQNSGDFFRFIKQMPFNYPVYQGGADVAGLFAVDAIPKMVVFNRDGEMIHTSEGYMSGQELRELLSLSGGGEGA</sequence>
<dbReference type="SUPFAM" id="SSF52833">
    <property type="entry name" value="Thioredoxin-like"/>
    <property type="match status" value="1"/>
</dbReference>
<feature type="domain" description="Thioredoxin" evidence="1">
    <location>
        <begin position="18"/>
        <end position="156"/>
    </location>
</feature>
<organism evidence="2">
    <name type="scientific">hydrocarbon metagenome</name>
    <dbReference type="NCBI Taxonomy" id="938273"/>
    <lineage>
        <taxon>unclassified sequences</taxon>
        <taxon>metagenomes</taxon>
        <taxon>ecological metagenomes</taxon>
    </lineage>
</organism>
<dbReference type="PROSITE" id="PS51352">
    <property type="entry name" value="THIOREDOXIN_2"/>
    <property type="match status" value="1"/>
</dbReference>
<dbReference type="CDD" id="cd02966">
    <property type="entry name" value="TlpA_like_family"/>
    <property type="match status" value="1"/>
</dbReference>
<dbReference type="Gene3D" id="3.40.30.10">
    <property type="entry name" value="Glutaredoxin"/>
    <property type="match status" value="1"/>
</dbReference>
<gene>
    <name evidence="2" type="ORF">ASZ90_001368</name>
</gene>